<accession>A0A382LUY9</accession>
<dbReference type="SUPFAM" id="SSF53187">
    <property type="entry name" value="Zn-dependent exopeptidases"/>
    <property type="match status" value="1"/>
</dbReference>
<feature type="non-terminal residue" evidence="4">
    <location>
        <position position="164"/>
    </location>
</feature>
<sequence length="164" mass="18472">MNRASILITVTVLCFGQDIPSFDGNRAMDLLVKQCTFGPRFPGSDGHLQMKAFLEKFLHPLSDSLYIMNEKISHPYERRYITLTNYLAQYNLNADYRIMLMAHWDTREFADQDLNPQNRSLPILGANDGASGVSILLTLAEILHVLPPLNIGVDLLFVDGEDMG</sequence>
<dbReference type="PANTHER" id="PTHR12283:SF6">
    <property type="entry name" value="GLUTAMINYL-PEPTIDE CYCLOTRANSFERASE-RELATED"/>
    <property type="match status" value="1"/>
</dbReference>
<reference evidence="4" key="1">
    <citation type="submission" date="2018-05" db="EMBL/GenBank/DDBJ databases">
        <authorList>
            <person name="Lanie J.A."/>
            <person name="Ng W.-L."/>
            <person name="Kazmierczak K.M."/>
            <person name="Andrzejewski T.M."/>
            <person name="Davidsen T.M."/>
            <person name="Wayne K.J."/>
            <person name="Tettelin H."/>
            <person name="Glass J.I."/>
            <person name="Rusch D."/>
            <person name="Podicherti R."/>
            <person name="Tsui H.-C.T."/>
            <person name="Winkler M.E."/>
        </authorList>
    </citation>
    <scope>NUCLEOTIDE SEQUENCE</scope>
</reference>
<dbReference type="GO" id="GO:0008270">
    <property type="term" value="F:zinc ion binding"/>
    <property type="evidence" value="ECO:0007669"/>
    <property type="project" value="TreeGrafter"/>
</dbReference>
<organism evidence="4">
    <name type="scientific">marine metagenome</name>
    <dbReference type="NCBI Taxonomy" id="408172"/>
    <lineage>
        <taxon>unclassified sequences</taxon>
        <taxon>metagenomes</taxon>
        <taxon>ecological metagenomes</taxon>
    </lineage>
</organism>
<name>A0A382LUY9_9ZZZZ</name>
<dbReference type="EMBL" id="UINC01089312">
    <property type="protein sequence ID" value="SVC40303.1"/>
    <property type="molecule type" value="Genomic_DNA"/>
</dbReference>
<evidence type="ECO:0000256" key="2">
    <source>
        <dbReference type="ARBA" id="ARBA00023315"/>
    </source>
</evidence>
<feature type="domain" description="Peptidase M28" evidence="3">
    <location>
        <begin position="85"/>
        <end position="163"/>
    </location>
</feature>
<evidence type="ECO:0000313" key="4">
    <source>
        <dbReference type="EMBL" id="SVC40303.1"/>
    </source>
</evidence>
<dbReference type="PANTHER" id="PTHR12283">
    <property type="entry name" value="GLUTAMINYL-PEPTIDE CYCLOTRANSFERASE"/>
    <property type="match status" value="1"/>
</dbReference>
<keyword evidence="2" id="KW-0012">Acyltransferase</keyword>
<dbReference type="Gene3D" id="3.40.630.10">
    <property type="entry name" value="Zn peptidases"/>
    <property type="match status" value="1"/>
</dbReference>
<dbReference type="InterPro" id="IPR040234">
    <property type="entry name" value="QC/QCL"/>
</dbReference>
<protein>
    <recommendedName>
        <fullName evidence="3">Peptidase M28 domain-containing protein</fullName>
    </recommendedName>
</protein>
<evidence type="ECO:0000259" key="3">
    <source>
        <dbReference type="Pfam" id="PF04389"/>
    </source>
</evidence>
<dbReference type="AlphaFoldDB" id="A0A382LUY9"/>
<gene>
    <name evidence="4" type="ORF">METZ01_LOCUS293157</name>
</gene>
<proteinExistence type="predicted"/>
<dbReference type="GO" id="GO:0016603">
    <property type="term" value="F:glutaminyl-peptide cyclotransferase activity"/>
    <property type="evidence" value="ECO:0007669"/>
    <property type="project" value="TreeGrafter"/>
</dbReference>
<dbReference type="Pfam" id="PF04389">
    <property type="entry name" value="Peptidase_M28"/>
    <property type="match status" value="1"/>
</dbReference>
<keyword evidence="1" id="KW-0808">Transferase</keyword>
<dbReference type="InterPro" id="IPR007484">
    <property type="entry name" value="Peptidase_M28"/>
</dbReference>
<evidence type="ECO:0000256" key="1">
    <source>
        <dbReference type="ARBA" id="ARBA00022679"/>
    </source>
</evidence>